<dbReference type="Pfam" id="PF12796">
    <property type="entry name" value="Ank_2"/>
    <property type="match status" value="1"/>
</dbReference>
<dbReference type="Gene3D" id="1.25.40.20">
    <property type="entry name" value="Ankyrin repeat-containing domain"/>
    <property type="match status" value="2"/>
</dbReference>
<evidence type="ECO:0000256" key="1">
    <source>
        <dbReference type="PROSITE-ProRule" id="PRU00023"/>
    </source>
</evidence>
<dbReference type="PANTHER" id="PTHR24170">
    <property type="entry name" value="ANKYRIN REPEAT DOMAIN-CONTAINING PROTEIN 27"/>
    <property type="match status" value="1"/>
</dbReference>
<feature type="repeat" description="ANK" evidence="1">
    <location>
        <begin position="105"/>
        <end position="137"/>
    </location>
</feature>
<dbReference type="PROSITE" id="PS50297">
    <property type="entry name" value="ANK_REP_REGION"/>
    <property type="match status" value="2"/>
</dbReference>
<proteinExistence type="predicted"/>
<dbReference type="SUPFAM" id="SSF48403">
    <property type="entry name" value="Ankyrin repeat"/>
    <property type="match status" value="1"/>
</dbReference>
<reference evidence="2" key="1">
    <citation type="submission" date="2025-08" db="UniProtKB">
        <authorList>
            <consortium name="Ensembl"/>
        </authorList>
    </citation>
    <scope>IDENTIFICATION</scope>
</reference>
<dbReference type="PANTHER" id="PTHR24170:SF2">
    <property type="entry name" value="ANKYRIN REPEAT DOMAIN-CONTAINING PROTEIN 27"/>
    <property type="match status" value="1"/>
</dbReference>
<dbReference type="GeneTree" id="ENSGT00940000157021"/>
<dbReference type="Pfam" id="PF00023">
    <property type="entry name" value="Ank"/>
    <property type="match status" value="1"/>
</dbReference>
<keyword evidence="1" id="KW-0040">ANK repeat</keyword>
<dbReference type="AlphaFoldDB" id="A0A8C0JET2"/>
<sequence length="155" mass="17032">RGEAKDNIMLFFCGFYSFSQQKLARIPANGLGVNVTNQDGFTPLHVAALHGHPELVYLLLKHGANSSAKNMNHAVPLHLACQKGHFQVTGSLHSYKHSRQILLGKGNTALHEAVIGKHEVLVELLLQNGASNHIRNKRQCTPLDCAELVGEEVHF</sequence>
<name>A0A8C0JET2_CHEAB</name>
<dbReference type="GO" id="GO:0000149">
    <property type="term" value="F:SNARE binding"/>
    <property type="evidence" value="ECO:0007669"/>
    <property type="project" value="TreeGrafter"/>
</dbReference>
<keyword evidence="3" id="KW-1185">Reference proteome</keyword>
<dbReference type="GO" id="GO:0005770">
    <property type="term" value="C:late endosome"/>
    <property type="evidence" value="ECO:0007669"/>
    <property type="project" value="TreeGrafter"/>
</dbReference>
<dbReference type="GO" id="GO:0045022">
    <property type="term" value="P:early endosome to late endosome transport"/>
    <property type="evidence" value="ECO:0007669"/>
    <property type="project" value="TreeGrafter"/>
</dbReference>
<dbReference type="PROSITE" id="PS50088">
    <property type="entry name" value="ANK_REPEAT"/>
    <property type="match status" value="2"/>
</dbReference>
<dbReference type="InterPro" id="IPR002110">
    <property type="entry name" value="Ankyrin_rpt"/>
</dbReference>
<dbReference type="GO" id="GO:0097422">
    <property type="term" value="C:tubular endosome"/>
    <property type="evidence" value="ECO:0007669"/>
    <property type="project" value="TreeGrafter"/>
</dbReference>
<dbReference type="PRINTS" id="PR01415">
    <property type="entry name" value="ANKYRIN"/>
</dbReference>
<dbReference type="Proteomes" id="UP000694404">
    <property type="component" value="Unplaced"/>
</dbReference>
<dbReference type="GO" id="GO:0043005">
    <property type="term" value="C:neuron projection"/>
    <property type="evidence" value="ECO:0007669"/>
    <property type="project" value="TreeGrafter"/>
</dbReference>
<dbReference type="InterPro" id="IPR051248">
    <property type="entry name" value="UPF0507/Ank_repeat_27"/>
</dbReference>
<reference evidence="2" key="2">
    <citation type="submission" date="2025-09" db="UniProtKB">
        <authorList>
            <consortium name="Ensembl"/>
        </authorList>
    </citation>
    <scope>IDENTIFICATION</scope>
</reference>
<dbReference type="OMA" id="MCINTRR"/>
<dbReference type="SMART" id="SM00248">
    <property type="entry name" value="ANK"/>
    <property type="match status" value="3"/>
</dbReference>
<dbReference type="InterPro" id="IPR036770">
    <property type="entry name" value="Ankyrin_rpt-contain_sf"/>
</dbReference>
<dbReference type="GO" id="GO:0005085">
    <property type="term" value="F:guanyl-nucleotide exchange factor activity"/>
    <property type="evidence" value="ECO:0007669"/>
    <property type="project" value="TreeGrafter"/>
</dbReference>
<protein>
    <submittedName>
        <fullName evidence="2">Uncharacterized protein</fullName>
    </submittedName>
</protein>
<evidence type="ECO:0000313" key="2">
    <source>
        <dbReference type="Ensembl" id="ENSCABP00000031505.1"/>
    </source>
</evidence>
<dbReference type="GO" id="GO:0048812">
    <property type="term" value="P:neuron projection morphogenesis"/>
    <property type="evidence" value="ECO:0007669"/>
    <property type="project" value="TreeGrafter"/>
</dbReference>
<organism evidence="2 3">
    <name type="scientific">Chelonoidis abingdonii</name>
    <name type="common">Abingdon island giant tortoise</name>
    <name type="synonym">Testudo abingdonii</name>
    <dbReference type="NCBI Taxonomy" id="106734"/>
    <lineage>
        <taxon>Eukaryota</taxon>
        <taxon>Metazoa</taxon>
        <taxon>Chordata</taxon>
        <taxon>Craniata</taxon>
        <taxon>Vertebrata</taxon>
        <taxon>Euteleostomi</taxon>
        <taxon>Archelosauria</taxon>
        <taxon>Testudinata</taxon>
        <taxon>Testudines</taxon>
        <taxon>Cryptodira</taxon>
        <taxon>Durocryptodira</taxon>
        <taxon>Testudinoidea</taxon>
        <taxon>Testudinidae</taxon>
        <taxon>Chelonoidis</taxon>
    </lineage>
</organism>
<dbReference type="GO" id="GO:0005769">
    <property type="term" value="C:early endosome"/>
    <property type="evidence" value="ECO:0007669"/>
    <property type="project" value="TreeGrafter"/>
</dbReference>
<accession>A0A8C0JET2</accession>
<evidence type="ECO:0000313" key="3">
    <source>
        <dbReference type="Proteomes" id="UP000694404"/>
    </source>
</evidence>
<dbReference type="Ensembl" id="ENSCABT00000034534.1">
    <property type="protein sequence ID" value="ENSCABP00000031505.1"/>
    <property type="gene ID" value="ENSCABG00000023001.1"/>
</dbReference>
<feature type="repeat" description="ANK" evidence="1">
    <location>
        <begin position="39"/>
        <end position="71"/>
    </location>
</feature>
<dbReference type="GO" id="GO:0030133">
    <property type="term" value="C:transport vesicle"/>
    <property type="evidence" value="ECO:0007669"/>
    <property type="project" value="TreeGrafter"/>
</dbReference>
<dbReference type="GO" id="GO:0005886">
    <property type="term" value="C:plasma membrane"/>
    <property type="evidence" value="ECO:0007669"/>
    <property type="project" value="TreeGrafter"/>
</dbReference>